<dbReference type="SUPFAM" id="SSF56801">
    <property type="entry name" value="Acetyl-CoA synthetase-like"/>
    <property type="match status" value="1"/>
</dbReference>
<dbReference type="Gene3D" id="3.30.300.30">
    <property type="match status" value="1"/>
</dbReference>
<evidence type="ECO:0000313" key="9">
    <source>
        <dbReference type="Proteomes" id="UP000267289"/>
    </source>
</evidence>
<evidence type="ECO:0000256" key="1">
    <source>
        <dbReference type="ARBA" id="ARBA00006432"/>
    </source>
</evidence>
<feature type="domain" description="AMP-dependent synthetase/ligase" evidence="6">
    <location>
        <begin position="14"/>
        <end position="422"/>
    </location>
</feature>
<dbReference type="InterPro" id="IPR040097">
    <property type="entry name" value="FAAL/FAAC"/>
</dbReference>
<keyword evidence="5" id="KW-0812">Transmembrane</keyword>
<evidence type="ECO:0000259" key="6">
    <source>
        <dbReference type="Pfam" id="PF00501"/>
    </source>
</evidence>
<dbReference type="PANTHER" id="PTHR22754:SF32">
    <property type="entry name" value="DISCO-INTERACTING PROTEIN 2"/>
    <property type="match status" value="1"/>
</dbReference>
<dbReference type="GO" id="GO:0071766">
    <property type="term" value="P:Actinobacterium-type cell wall biogenesis"/>
    <property type="evidence" value="ECO:0007669"/>
    <property type="project" value="UniProtKB-ARBA"/>
</dbReference>
<evidence type="ECO:0000259" key="7">
    <source>
        <dbReference type="Pfam" id="PF23024"/>
    </source>
</evidence>
<dbReference type="Pfam" id="PF23024">
    <property type="entry name" value="AMP-dom_DIP2-like"/>
    <property type="match status" value="1"/>
</dbReference>
<keyword evidence="2 8" id="KW-0436">Ligase</keyword>
<dbReference type="EMBL" id="UPHQ01000103">
    <property type="protein sequence ID" value="VBA38848.1"/>
    <property type="molecule type" value="Genomic_DNA"/>
</dbReference>
<dbReference type="AlphaFoldDB" id="A0A498PYD8"/>
<dbReference type="Proteomes" id="UP000267289">
    <property type="component" value="Unassembled WGS sequence"/>
</dbReference>
<protein>
    <submittedName>
        <fullName evidence="8">Fatty-acid--CoA ligase fadD25</fullName>
        <ecNumber evidence="8">6.2.1.-</ecNumber>
    </submittedName>
</protein>
<dbReference type="GO" id="GO:0016874">
    <property type="term" value="F:ligase activity"/>
    <property type="evidence" value="ECO:0007669"/>
    <property type="project" value="UniProtKB-KW"/>
</dbReference>
<organism evidence="8 9">
    <name type="scientific">Mycobacterium innocens</name>
    <dbReference type="NCBI Taxonomy" id="2341083"/>
    <lineage>
        <taxon>Bacteria</taxon>
        <taxon>Bacillati</taxon>
        <taxon>Actinomycetota</taxon>
        <taxon>Actinomycetes</taxon>
        <taxon>Mycobacteriales</taxon>
        <taxon>Mycobacteriaceae</taxon>
        <taxon>Mycobacterium</taxon>
    </lineage>
</organism>
<dbReference type="InterPro" id="IPR042099">
    <property type="entry name" value="ANL_N_sf"/>
</dbReference>
<dbReference type="CDD" id="cd05931">
    <property type="entry name" value="FAAL"/>
    <property type="match status" value="1"/>
</dbReference>
<proteinExistence type="inferred from homology"/>
<feature type="transmembrane region" description="Helical" evidence="5">
    <location>
        <begin position="230"/>
        <end position="255"/>
    </location>
</feature>
<dbReference type="InterPro" id="IPR025110">
    <property type="entry name" value="AMP-bd_C"/>
</dbReference>
<dbReference type="Gene3D" id="3.40.50.12780">
    <property type="entry name" value="N-terminal domain of ligase-like"/>
    <property type="match status" value="1"/>
</dbReference>
<dbReference type="PANTHER" id="PTHR22754">
    <property type="entry name" value="DISCO-INTERACTING PROTEIN 2 DIP2 -RELATED"/>
    <property type="match status" value="1"/>
</dbReference>
<keyword evidence="3" id="KW-0276">Fatty acid metabolism</keyword>
<dbReference type="NCBIfam" id="NF004509">
    <property type="entry name" value="PRK05850.1"/>
    <property type="match status" value="1"/>
</dbReference>
<evidence type="ECO:0000313" key="8">
    <source>
        <dbReference type="EMBL" id="VBA38848.1"/>
    </source>
</evidence>
<evidence type="ECO:0000256" key="2">
    <source>
        <dbReference type="ARBA" id="ARBA00022598"/>
    </source>
</evidence>
<dbReference type="EC" id="6.2.1.-" evidence="8"/>
<dbReference type="Pfam" id="PF00501">
    <property type="entry name" value="AMP-binding"/>
    <property type="match status" value="1"/>
</dbReference>
<dbReference type="GO" id="GO:0005886">
    <property type="term" value="C:plasma membrane"/>
    <property type="evidence" value="ECO:0007669"/>
    <property type="project" value="TreeGrafter"/>
</dbReference>
<evidence type="ECO:0000256" key="5">
    <source>
        <dbReference type="SAM" id="Phobius"/>
    </source>
</evidence>
<feature type="domain" description="AMP-binding enzyme C-terminal" evidence="7">
    <location>
        <begin position="470"/>
        <end position="580"/>
    </location>
</feature>
<keyword evidence="5" id="KW-0472">Membrane</keyword>
<dbReference type="FunFam" id="3.30.300.30:FF:000016">
    <property type="entry name" value="Fatty-acid-CoA ligase FadD26"/>
    <property type="match status" value="1"/>
</dbReference>
<comment type="similarity">
    <text evidence="1">Belongs to the ATP-dependent AMP-binding enzyme family.</text>
</comment>
<dbReference type="GO" id="GO:0070566">
    <property type="term" value="F:adenylyltransferase activity"/>
    <property type="evidence" value="ECO:0007669"/>
    <property type="project" value="TreeGrafter"/>
</dbReference>
<keyword evidence="4" id="KW-0443">Lipid metabolism</keyword>
<accession>A0A498PYD8</accession>
<keyword evidence="9" id="KW-1185">Reference proteome</keyword>
<dbReference type="GO" id="GO:0006633">
    <property type="term" value="P:fatty acid biosynthetic process"/>
    <property type="evidence" value="ECO:0007669"/>
    <property type="project" value="TreeGrafter"/>
</dbReference>
<gene>
    <name evidence="8" type="ORF">LAUMK13_02311</name>
</gene>
<sequence>MRPVVESSIPAVLRERASLQPNDTAMTFIDYEQDWEGVPETLTWAQLHRRMLNVGQRLRQCGSPGDRAVILAPQTLDYIAGFLGALEAGLTAVPLSVPYSGVHDERTTSVLADTSPSVILTTSSVSDHVSGYAKPQPGQSAPAVVEIDLLDLDSRPTSSVRPGSRSAATPDALYLQYTSGSTRTPAGVVVSNKNLFVNFGQIMDGYYGKYGKVPPPGSGVVSWLPFYHDMGFFVGIIIPILAGIPVVLTSPAGFLQRPARWMQLMASSGRVFTAAPNFAFDLVARKTSDDDMNGFDLGEVLHVLSGSERVQPVTVKRFTDRFAKFNLDPAAVRPSYGMAEATVYIAAREPGEPPKVVYFDSAKLPAGEAERCAPGTGTGLVSYGNPRQMTVRIVDPDTGVECPEGAVGEIWLHGPNVGAGYWQKPVESERTFQARIVNPSAGTPEGPWLRTGDSGFYFDGELFIIGRIKDLLIVYGRNHSPDDIEATIQEVTPGRCAAISVPDRGAEKLVAIIELKKRPDTDEDLADRLQVVKREVTSAISKSHGLSVADLVLVSPGSIPITTSGKIRRAQCVELYRHDEFTRLDA</sequence>
<name>A0A498PYD8_9MYCO</name>
<evidence type="ECO:0000256" key="3">
    <source>
        <dbReference type="ARBA" id="ARBA00022832"/>
    </source>
</evidence>
<dbReference type="InterPro" id="IPR045851">
    <property type="entry name" value="AMP-bd_C_sf"/>
</dbReference>
<reference evidence="8 9" key="1">
    <citation type="submission" date="2018-09" db="EMBL/GenBank/DDBJ databases">
        <authorList>
            <person name="Tagini F."/>
        </authorList>
    </citation>
    <scope>NUCLEOTIDE SEQUENCE [LARGE SCALE GENOMIC DNA]</scope>
    <source>
        <strain evidence="8 9">MK13</strain>
    </source>
</reference>
<dbReference type="FunFam" id="3.40.50.12780:FF:000013">
    <property type="entry name" value="Long-chain-fatty-acid--AMP ligase FadD32"/>
    <property type="match status" value="1"/>
</dbReference>
<evidence type="ECO:0000256" key="4">
    <source>
        <dbReference type="ARBA" id="ARBA00023098"/>
    </source>
</evidence>
<dbReference type="InterPro" id="IPR000873">
    <property type="entry name" value="AMP-dep_synth/lig_dom"/>
</dbReference>
<keyword evidence="5" id="KW-1133">Transmembrane helix</keyword>